<dbReference type="EMBL" id="CCRK01000005">
    <property type="protein sequence ID" value="CDZ49260.1"/>
    <property type="molecule type" value="Genomic_DNA"/>
</dbReference>
<evidence type="ECO:0000313" key="1">
    <source>
        <dbReference type="EMBL" id="CDZ49260.1"/>
    </source>
</evidence>
<dbReference type="Proteomes" id="UP000039660">
    <property type="component" value="Unassembled WGS sequence"/>
</dbReference>
<proteinExistence type="predicted"/>
<accession>A0A0T7GPQ2</accession>
<gene>
    <name evidence="1" type="ORF">NGAL_HAMBI1189_28710</name>
</gene>
<protein>
    <submittedName>
        <fullName evidence="1">Uncharacterized protein</fullName>
    </submittedName>
</protein>
<name>A0A0T7GPQ2_NEOGA</name>
<dbReference type="AlphaFoldDB" id="A0A0T7GPQ2"/>
<organism evidence="1 2">
    <name type="scientific">Neorhizobium galegae bv. officinalis</name>
    <dbReference type="NCBI Taxonomy" id="323656"/>
    <lineage>
        <taxon>Bacteria</taxon>
        <taxon>Pseudomonadati</taxon>
        <taxon>Pseudomonadota</taxon>
        <taxon>Alphaproteobacteria</taxon>
        <taxon>Hyphomicrobiales</taxon>
        <taxon>Rhizobiaceae</taxon>
        <taxon>Rhizobium/Agrobacterium group</taxon>
        <taxon>Neorhizobium</taxon>
    </lineage>
</organism>
<evidence type="ECO:0000313" key="2">
    <source>
        <dbReference type="Proteomes" id="UP000039660"/>
    </source>
</evidence>
<sequence>MDWCTRRRPFAEAARAAFPPGCEGIACKAESDLELSVDDTYRTTSMRIIVEGSSIYVPYRLHFADGAVTKINYLSPGAQCLLTRATNGYVRQEAAKAVVGLNYAWSIPFVVLLLGDYVSEIAQEIHCALDKVDRPAYTEFVLRNRVAMRTLRARATSYWSAYHRQSYPQRNSYPALAALTRLEDWAS</sequence>
<reference evidence="1 2" key="1">
    <citation type="submission" date="2014-08" db="EMBL/GenBank/DDBJ databases">
        <authorList>
            <person name="Chen Y.-H."/>
        </authorList>
    </citation>
    <scope>NUCLEOTIDE SEQUENCE [LARGE SCALE GENOMIC DNA]</scope>
</reference>